<evidence type="ECO:0000256" key="3">
    <source>
        <dbReference type="ARBA" id="ARBA00022801"/>
    </source>
</evidence>
<dbReference type="PROSITE" id="PS01095">
    <property type="entry name" value="GH18_1"/>
    <property type="match status" value="1"/>
</dbReference>
<dbReference type="Gene3D" id="3.20.20.80">
    <property type="entry name" value="Glycosidases"/>
    <property type="match status" value="1"/>
</dbReference>
<keyword evidence="5" id="KW-0119">Carbohydrate metabolism</keyword>
<dbReference type="EMBL" id="WVTA01000013">
    <property type="protein sequence ID" value="KAK3202629.1"/>
    <property type="molecule type" value="Genomic_DNA"/>
</dbReference>
<evidence type="ECO:0000313" key="13">
    <source>
        <dbReference type="Proteomes" id="UP001280581"/>
    </source>
</evidence>
<dbReference type="SUPFAM" id="SSF51445">
    <property type="entry name" value="(Trans)glycosidases"/>
    <property type="match status" value="1"/>
</dbReference>
<keyword evidence="6 8" id="KW-0326">Glycosidase</keyword>
<feature type="signal peptide" evidence="10">
    <location>
        <begin position="1"/>
        <end position="19"/>
    </location>
</feature>
<dbReference type="AlphaFoldDB" id="A0AAN6LQI3"/>
<dbReference type="GO" id="GO:0005576">
    <property type="term" value="C:extracellular region"/>
    <property type="evidence" value="ECO:0007669"/>
    <property type="project" value="TreeGrafter"/>
</dbReference>
<name>A0AAN6LQI3_9PLEO</name>
<evidence type="ECO:0000256" key="2">
    <source>
        <dbReference type="ARBA" id="ARBA00012729"/>
    </source>
</evidence>
<evidence type="ECO:0000256" key="4">
    <source>
        <dbReference type="ARBA" id="ARBA00023024"/>
    </source>
</evidence>
<dbReference type="GO" id="GO:0008843">
    <property type="term" value="F:endochitinase activity"/>
    <property type="evidence" value="ECO:0007669"/>
    <property type="project" value="UniProtKB-EC"/>
</dbReference>
<comment type="caution">
    <text evidence="12">The sequence shown here is derived from an EMBL/GenBank/DDBJ whole genome shotgun (WGS) entry which is preliminary data.</text>
</comment>
<dbReference type="Pfam" id="PF00704">
    <property type="entry name" value="Glyco_hydro_18"/>
    <property type="match status" value="1"/>
</dbReference>
<feature type="chain" id="PRO_5042962762" description="chitinase" evidence="10">
    <location>
        <begin position="20"/>
        <end position="350"/>
    </location>
</feature>
<evidence type="ECO:0000256" key="8">
    <source>
        <dbReference type="RuleBase" id="RU000489"/>
    </source>
</evidence>
<dbReference type="GO" id="GO:0006032">
    <property type="term" value="P:chitin catabolic process"/>
    <property type="evidence" value="ECO:0007669"/>
    <property type="project" value="UniProtKB-KW"/>
</dbReference>
<dbReference type="Proteomes" id="UP001280581">
    <property type="component" value="Unassembled WGS sequence"/>
</dbReference>
<evidence type="ECO:0000256" key="9">
    <source>
        <dbReference type="RuleBase" id="RU004453"/>
    </source>
</evidence>
<evidence type="ECO:0000256" key="7">
    <source>
        <dbReference type="ARBA" id="ARBA00023326"/>
    </source>
</evidence>
<reference evidence="12 13" key="1">
    <citation type="submission" date="2021-02" db="EMBL/GenBank/DDBJ databases">
        <title>Genome assembly of Pseudopithomyces chartarum.</title>
        <authorList>
            <person name="Jauregui R."/>
            <person name="Singh J."/>
            <person name="Voisey C."/>
        </authorList>
    </citation>
    <scope>NUCLEOTIDE SEQUENCE [LARGE SCALE GENOMIC DNA]</scope>
    <source>
        <strain evidence="12 13">AGR01</strain>
    </source>
</reference>
<evidence type="ECO:0000256" key="10">
    <source>
        <dbReference type="SAM" id="SignalP"/>
    </source>
</evidence>
<dbReference type="PROSITE" id="PS51910">
    <property type="entry name" value="GH18_2"/>
    <property type="match status" value="1"/>
</dbReference>
<evidence type="ECO:0000313" key="12">
    <source>
        <dbReference type="EMBL" id="KAK3202629.1"/>
    </source>
</evidence>
<dbReference type="InterPro" id="IPR001579">
    <property type="entry name" value="Glyco_hydro_18_chit_AS"/>
</dbReference>
<protein>
    <recommendedName>
        <fullName evidence="2">chitinase</fullName>
        <ecNumber evidence="2">3.2.1.14</ecNumber>
    </recommendedName>
</protein>
<evidence type="ECO:0000256" key="1">
    <source>
        <dbReference type="ARBA" id="ARBA00000822"/>
    </source>
</evidence>
<keyword evidence="10" id="KW-0732">Signal</keyword>
<sequence>MWLCGITFLLLTILSQVHARYRADATDNVVVYYGQNSWGLSHNNVKYQDDWQGRLEDHCNDTNIDVINIAFLIDMVNLELNLANLDGDKDLCPDGLKYCKNMEDDIKTCQENGKQIVLSIGGQYTHDLRTFKNSEEARKSAQKIWRVFGPRSADGGSEKRPFGNSTVDGFDLDIETPGIKYLPEWAEEMRRLTKDHKILLTASPECSHNFTGTEGPMTELLKSNVTFDYMNVQFYNNKDCWVQDTAEIQLPFLQQWSSWANRAKSQWLVGLAAGQHACNSIDCYKDDMSLFDKPKSYSGFTGMMAWDASHLKDNKGFLSKAKNALKTSVTSTVTFPSSTSVAVTTSTTSS</sequence>
<gene>
    <name evidence="12" type="ORF">GRF29_154g237914</name>
</gene>
<keyword evidence="3 8" id="KW-0378">Hydrolase</keyword>
<dbReference type="InterPro" id="IPR017853">
    <property type="entry name" value="GH"/>
</dbReference>
<accession>A0AAN6LQI3</accession>
<comment type="catalytic activity">
    <reaction evidence="1">
        <text>Random endo-hydrolysis of N-acetyl-beta-D-glucosaminide (1-&gt;4)-beta-linkages in chitin and chitodextrins.</text>
        <dbReference type="EC" id="3.2.1.14"/>
    </reaction>
</comment>
<evidence type="ECO:0000259" key="11">
    <source>
        <dbReference type="PROSITE" id="PS51910"/>
    </source>
</evidence>
<dbReference type="PANTHER" id="PTHR45708:SF49">
    <property type="entry name" value="ENDOCHITINASE"/>
    <property type="match status" value="1"/>
</dbReference>
<dbReference type="InterPro" id="IPR001223">
    <property type="entry name" value="Glyco_hydro18_cat"/>
</dbReference>
<feature type="domain" description="GH18" evidence="11">
    <location>
        <begin position="27"/>
        <end position="328"/>
    </location>
</feature>
<comment type="similarity">
    <text evidence="9">Belongs to the glycosyl hydrolase 18 family.</text>
</comment>
<evidence type="ECO:0000256" key="6">
    <source>
        <dbReference type="ARBA" id="ARBA00023295"/>
    </source>
</evidence>
<proteinExistence type="inferred from homology"/>
<evidence type="ECO:0000256" key="5">
    <source>
        <dbReference type="ARBA" id="ARBA00023277"/>
    </source>
</evidence>
<keyword evidence="13" id="KW-1185">Reference proteome</keyword>
<organism evidence="12 13">
    <name type="scientific">Pseudopithomyces chartarum</name>
    <dbReference type="NCBI Taxonomy" id="1892770"/>
    <lineage>
        <taxon>Eukaryota</taxon>
        <taxon>Fungi</taxon>
        <taxon>Dikarya</taxon>
        <taxon>Ascomycota</taxon>
        <taxon>Pezizomycotina</taxon>
        <taxon>Dothideomycetes</taxon>
        <taxon>Pleosporomycetidae</taxon>
        <taxon>Pleosporales</taxon>
        <taxon>Massarineae</taxon>
        <taxon>Didymosphaeriaceae</taxon>
        <taxon>Pseudopithomyces</taxon>
    </lineage>
</organism>
<dbReference type="InterPro" id="IPR050542">
    <property type="entry name" value="Glycosyl_Hydrlase18_Chitinase"/>
</dbReference>
<dbReference type="EC" id="3.2.1.14" evidence="2"/>
<dbReference type="PANTHER" id="PTHR45708">
    <property type="entry name" value="ENDOCHITINASE"/>
    <property type="match status" value="1"/>
</dbReference>
<keyword evidence="4" id="KW-0146">Chitin degradation</keyword>
<dbReference type="GO" id="GO:0000272">
    <property type="term" value="P:polysaccharide catabolic process"/>
    <property type="evidence" value="ECO:0007669"/>
    <property type="project" value="UniProtKB-KW"/>
</dbReference>
<keyword evidence="7" id="KW-0624">Polysaccharide degradation</keyword>